<comment type="similarity">
    <text evidence="8">Belongs to the cyclic nucleotide phosphodiesterase family.</text>
</comment>
<dbReference type="EMBL" id="BEGY01000011">
    <property type="protein sequence ID" value="GAX75321.1"/>
    <property type="molecule type" value="Genomic_DNA"/>
</dbReference>
<feature type="binding site" evidence="7">
    <location>
        <position position="1303"/>
    </location>
    <ligand>
        <name>Zn(2+)</name>
        <dbReference type="ChEBI" id="CHEBI:29105"/>
        <label>1</label>
    </ligand>
</feature>
<feature type="compositionally biased region" description="Polar residues" evidence="10">
    <location>
        <begin position="719"/>
        <end position="744"/>
    </location>
</feature>
<proteinExistence type="inferred from homology"/>
<feature type="binding site" evidence="7">
    <location>
        <position position="1342"/>
    </location>
    <ligand>
        <name>Zn(2+)</name>
        <dbReference type="ChEBI" id="CHEBI:29105"/>
        <label>1</label>
    </ligand>
</feature>
<keyword evidence="9" id="KW-0175">Coiled coil</keyword>
<dbReference type="PROSITE" id="PS00126">
    <property type="entry name" value="PDEASE_I_1"/>
    <property type="match status" value="1"/>
</dbReference>
<feature type="binding site" evidence="7">
    <location>
        <position position="1341"/>
    </location>
    <ligand>
        <name>Zn(2+)</name>
        <dbReference type="ChEBI" id="CHEBI:29105"/>
        <label>1</label>
    </ligand>
</feature>
<feature type="binding site" evidence="6">
    <location>
        <begin position="1299"/>
        <end position="1303"/>
    </location>
    <ligand>
        <name>AMP</name>
        <dbReference type="ChEBI" id="CHEBI:456215"/>
    </ligand>
</feature>
<dbReference type="Gene3D" id="1.10.1300.10">
    <property type="entry name" value="3'5'-cyclic nucleotide phosphodiesterase, catalytic domain"/>
    <property type="match status" value="1"/>
</dbReference>
<dbReference type="GO" id="GO:0046872">
    <property type="term" value="F:metal ion binding"/>
    <property type="evidence" value="ECO:0007669"/>
    <property type="project" value="UniProtKB-KW"/>
</dbReference>
<dbReference type="EC" id="3.1.4.-" evidence="8"/>
<sequence length="1662" mass="180667">MGINEKFNAFVNTSGISIAQALEKDWSDVQRCRLMSTMTSGPKVSDFSTYPFLQPFLLCVKNENGADFQVTVRSSESDTSLTCSRQSPESVVQSIQNLSKILHGECMDVTIREGLTDGELNMEHCDNTDVKMYHLKFTPAAKTAVREYLQQKSWSSSTSEDLRFSPKPTLFGELFPFHFLINQQCCLLQAGPKMKKLIPSWIIGSHPSNSALQVSAPTVGWDYERLSARSTSCVFLSAEAGSGEGLVIRGQFHVTDMDGAPALLFVGSPCLTTVSKLKGWDLNWLDLPAHDLGRELAMLGEKYTCVQEEMQNLKMDLDALEKEAKWMEQEAAWLEKEKTKTDAMCERLKDSLKEALSLQDSGFLNTPSPMLMDVGTPALMALGIIEKFLNGEKVSVKEAMEAHNAITLGGHDLHKPLKLKEMLGVSGMDADVNEALDLMLGASKTDSGWADYAEEAEAHTEQLTPYELARALTAVWPQESRALRNSQIQAAVDAAEASNQAEDEVVRAKAYVAHNYRAMDSRPSTPQRLGEVTASDASILKCRGGSEDVSGAPTSFSESLSDSASLLVNTSSLLMGPGPVDSFHQDAMSEAVSKTVSGMRIPPGNSSSQPLSPELLIGHMSGDKGFQRSSSMLSLRSSQGTIAYRPFAPLKTSDSVGSETYCLTSEKASLHQQLPGGIKKATMSRATLSSRENRGTGISVGRDPLYPKLVQHPDKVDAHSQQQSPSKTSSRVSPGVTPSANNTSLVVVSSRKLSDEQGKVGGNALIGTAQRYPLDLMYSSLYSNSGRLSPRSSILMVGGSGGMADSMVVKGSTLRASSPSLLRHRQPSPPAHSPVHGSCGKVRSVSLPSVPGMGPVGMPPGQRGGPNQPLIMRGSSPHGKGRILFRPQSQTSPGSIIEPDSLSAATTLRSSRDEQQDISFGADSRNSSPSASRRVLFTQLPAAPKPPKSSLRSASSSDTAPTNLMKGPGSQRLMINSSIPLGKFSEEEENTSLEGWAKGSLATGLKVLSETIGSFDDGLNNGSSSSMSGLLLSRLSSRPKVQLHQKPSSSSEEGGPMVPQLRARFSEQLSSHVPVPELNLPAGEPHSSRSQHNSDLHQAIAAHRLRSARSSYAGSLAASDETDDDIDTLLRDREDAEADQLMRRTKRRVRRSYSFGGNRGLGGNTVMSALAWNNVMRRTDSLRVGSLGSFRRNGASMEVEGGGVPSSSTAMVTASGSGHGHEHPVKEPHDKLAHLLANIEEWQYDIFALEEATQSHALSVLGFALITRTEAFRRFNMDADKLARFLMEVESGYTEKNYHCASHGADVLRTMHVLGTRGGVWKETRCSEIGIIAMYLSALIHDYEHVGYNNDFLIKTHNELSIRYNDRSPMENHHVASAWALLREDRHNFVENMPAKAQEFLRKLVIECVLSTDMKQHFSLTSTFSSKAASLAPQAGPNSKPNSRAGSRNNSRPSSAHSSAGDKVEDAPPPRPPAQNMESSSKQSSFKAWDDDSRVLAMQMLLKTSDLGHLAGPLTAHLAWVQKLEKEMYKQGDEERTLGLPISPLMDRESGKGVTKSQTGFLNFVALPLYKAMALAFPDCGPILSALMSNHKYWSEQEKLQMMRYIMEKAETLPAVHAGSTCWPEKKRLKMAQAMSDKWNNWVFGLAEAAGNLLFIKCLDCI</sequence>
<comment type="caution">
    <text evidence="12">The sequence shown here is derived from an EMBL/GenBank/DDBJ whole genome shotgun (WGS) entry which is preliminary data.</text>
</comment>
<dbReference type="PROSITE" id="PS51845">
    <property type="entry name" value="PDEASE_I_2"/>
    <property type="match status" value="1"/>
</dbReference>
<feature type="region of interest" description="Disordered" evidence="10">
    <location>
        <begin position="1429"/>
        <end position="1486"/>
    </location>
</feature>
<evidence type="ECO:0000256" key="6">
    <source>
        <dbReference type="PIRSR" id="PIRSR623088-2"/>
    </source>
</evidence>
<dbReference type="InterPro" id="IPR023088">
    <property type="entry name" value="PDEase"/>
</dbReference>
<feature type="binding site" evidence="6">
    <location>
        <position position="1506"/>
    </location>
    <ligand>
        <name>AMP</name>
        <dbReference type="ChEBI" id="CHEBI:456215"/>
    </ligand>
</feature>
<evidence type="ECO:0000256" key="3">
    <source>
        <dbReference type="ARBA" id="ARBA00022801"/>
    </source>
</evidence>
<feature type="compositionally biased region" description="Low complexity" evidence="10">
    <location>
        <begin position="948"/>
        <end position="957"/>
    </location>
</feature>
<dbReference type="InterPro" id="IPR023174">
    <property type="entry name" value="PDEase_CS"/>
</dbReference>
<evidence type="ECO:0000256" key="9">
    <source>
        <dbReference type="SAM" id="Coils"/>
    </source>
</evidence>
<feature type="compositionally biased region" description="Polar residues" evidence="10">
    <location>
        <begin position="1436"/>
        <end position="1458"/>
    </location>
</feature>
<dbReference type="GO" id="GO:0004383">
    <property type="term" value="F:guanylate cyclase activity"/>
    <property type="evidence" value="ECO:0007669"/>
    <property type="project" value="InterPro"/>
</dbReference>
<feature type="binding site" evidence="7">
    <location>
        <position position="1342"/>
    </location>
    <ligand>
        <name>Zn(2+)</name>
        <dbReference type="ChEBI" id="CHEBI:29105"/>
        <label>2</label>
    </ligand>
</feature>
<feature type="region of interest" description="Disordered" evidence="10">
    <location>
        <begin position="672"/>
        <end position="744"/>
    </location>
</feature>
<feature type="binding site" evidence="6">
    <location>
        <position position="1342"/>
    </location>
    <ligand>
        <name>AMP</name>
        <dbReference type="ChEBI" id="CHEBI:456215"/>
    </ligand>
</feature>
<dbReference type="InterPro" id="IPR036971">
    <property type="entry name" value="PDEase_catalytic_dom_sf"/>
</dbReference>
<organism evidence="12 13">
    <name type="scientific">Chlamydomonas eustigma</name>
    <dbReference type="NCBI Taxonomy" id="1157962"/>
    <lineage>
        <taxon>Eukaryota</taxon>
        <taxon>Viridiplantae</taxon>
        <taxon>Chlorophyta</taxon>
        <taxon>core chlorophytes</taxon>
        <taxon>Chlorophyceae</taxon>
        <taxon>CS clade</taxon>
        <taxon>Chlamydomonadales</taxon>
        <taxon>Chlamydomonadaceae</taxon>
        <taxon>Chlamydomonas</taxon>
    </lineage>
</organism>
<keyword evidence="13" id="KW-1185">Reference proteome</keyword>
<accession>A0A250WWX9</accession>
<reference evidence="12 13" key="1">
    <citation type="submission" date="2017-08" db="EMBL/GenBank/DDBJ databases">
        <title>Acidophilic green algal genome provides insights into adaptation to an acidic environment.</title>
        <authorList>
            <person name="Hirooka S."/>
            <person name="Hirose Y."/>
            <person name="Kanesaki Y."/>
            <person name="Higuchi S."/>
            <person name="Fujiwara T."/>
            <person name="Onuma R."/>
            <person name="Era A."/>
            <person name="Ohbayashi R."/>
            <person name="Uzuka A."/>
            <person name="Nozaki H."/>
            <person name="Yoshikawa H."/>
            <person name="Miyagishima S.Y."/>
        </authorList>
    </citation>
    <scope>NUCLEOTIDE SEQUENCE [LARGE SCALE GENOMIC DNA]</scope>
    <source>
        <strain evidence="12 13">NIES-2499</strain>
    </source>
</reference>
<comment type="cofactor">
    <cofactor evidence="8">
        <name>a divalent metal cation</name>
        <dbReference type="ChEBI" id="CHEBI:60240"/>
    </cofactor>
    <text evidence="8">Binds 2 divalent metal cations per subunit. Site 1 may preferentially bind zinc ions, while site 2 has a preference for magnesium and/or manganese ions.</text>
</comment>
<keyword evidence="3 8" id="KW-0378">Hydrolase</keyword>
<dbReference type="OrthoDB" id="546632at2759"/>
<dbReference type="SUPFAM" id="SSF109604">
    <property type="entry name" value="HD-domain/PDEase-like"/>
    <property type="match status" value="1"/>
</dbReference>
<evidence type="ECO:0000256" key="2">
    <source>
        <dbReference type="ARBA" id="ARBA00022741"/>
    </source>
</evidence>
<evidence type="ECO:0000256" key="8">
    <source>
        <dbReference type="RuleBase" id="RU363067"/>
    </source>
</evidence>
<dbReference type="InterPro" id="IPR042463">
    <property type="entry name" value="HNOB_dom_associated_sf"/>
</dbReference>
<feature type="region of interest" description="Disordered" evidence="10">
    <location>
        <begin position="819"/>
        <end position="974"/>
    </location>
</feature>
<dbReference type="GO" id="GO:0007165">
    <property type="term" value="P:signal transduction"/>
    <property type="evidence" value="ECO:0007669"/>
    <property type="project" value="InterPro"/>
</dbReference>
<dbReference type="STRING" id="1157962.A0A250WWX9"/>
<evidence type="ECO:0000256" key="7">
    <source>
        <dbReference type="PIRSR" id="PIRSR623088-3"/>
    </source>
</evidence>
<feature type="region of interest" description="Disordered" evidence="10">
    <location>
        <begin position="1038"/>
        <end position="1057"/>
    </location>
</feature>
<evidence type="ECO:0000256" key="5">
    <source>
        <dbReference type="PIRSR" id="PIRSR623088-1"/>
    </source>
</evidence>
<evidence type="ECO:0000259" key="11">
    <source>
        <dbReference type="PROSITE" id="PS51845"/>
    </source>
</evidence>
<dbReference type="InterPro" id="IPR011645">
    <property type="entry name" value="HNOB_dom_associated"/>
</dbReference>
<feature type="compositionally biased region" description="Low complexity" evidence="10">
    <location>
        <begin position="844"/>
        <end position="853"/>
    </location>
</feature>
<dbReference type="Pfam" id="PF07701">
    <property type="entry name" value="HNOBA"/>
    <property type="match status" value="2"/>
</dbReference>
<evidence type="ECO:0000256" key="4">
    <source>
        <dbReference type="ARBA" id="ARBA00023293"/>
    </source>
</evidence>
<protein>
    <recommendedName>
        <fullName evidence="8">Phosphodiesterase</fullName>
        <ecNumber evidence="8">3.1.4.-</ecNumber>
    </recommendedName>
</protein>
<dbReference type="GO" id="GO:0004114">
    <property type="term" value="F:3',5'-cyclic-nucleotide phosphodiesterase activity"/>
    <property type="evidence" value="ECO:0007669"/>
    <property type="project" value="InterPro"/>
</dbReference>
<feature type="coiled-coil region" evidence="9">
    <location>
        <begin position="303"/>
        <end position="337"/>
    </location>
</feature>
<evidence type="ECO:0000256" key="10">
    <source>
        <dbReference type="SAM" id="MobiDB-lite"/>
    </source>
</evidence>
<feature type="region of interest" description="Disordered" evidence="10">
    <location>
        <begin position="1075"/>
        <end position="1094"/>
    </location>
</feature>
<feature type="compositionally biased region" description="Polar residues" evidence="10">
    <location>
        <begin position="1205"/>
        <end position="1216"/>
    </location>
</feature>
<name>A0A250WWX9_9CHLO</name>
<dbReference type="PANTHER" id="PTHR11347">
    <property type="entry name" value="CYCLIC NUCLEOTIDE PHOSPHODIESTERASE"/>
    <property type="match status" value="1"/>
</dbReference>
<feature type="region of interest" description="Disordered" evidence="10">
    <location>
        <begin position="1196"/>
        <end position="1226"/>
    </location>
</feature>
<dbReference type="PRINTS" id="PR00387">
    <property type="entry name" value="PDIESTERASE1"/>
</dbReference>
<keyword evidence="2" id="KW-0547">Nucleotide-binding</keyword>
<dbReference type="Pfam" id="PF00233">
    <property type="entry name" value="PDEase_I"/>
    <property type="match status" value="1"/>
</dbReference>
<keyword evidence="4" id="KW-0141">cGMP biosynthesis</keyword>
<feature type="domain" description="PDEase" evidence="11">
    <location>
        <begin position="1224"/>
        <end position="1601"/>
    </location>
</feature>
<dbReference type="GO" id="GO:0000166">
    <property type="term" value="F:nucleotide binding"/>
    <property type="evidence" value="ECO:0007669"/>
    <property type="project" value="UniProtKB-KW"/>
</dbReference>
<gene>
    <name evidence="12" type="ORF">CEUSTIGMA_g2766.t1</name>
</gene>
<feature type="binding site" evidence="6">
    <location>
        <position position="1558"/>
    </location>
    <ligand>
        <name>AMP</name>
        <dbReference type="ChEBI" id="CHEBI:456215"/>
    </ligand>
</feature>
<feature type="compositionally biased region" description="Polar residues" evidence="10">
    <location>
        <begin position="1476"/>
        <end position="1486"/>
    </location>
</feature>
<evidence type="ECO:0000256" key="1">
    <source>
        <dbReference type="ARBA" id="ARBA00022723"/>
    </source>
</evidence>
<feature type="binding site" evidence="7">
    <location>
        <position position="1506"/>
    </location>
    <ligand>
        <name>Zn(2+)</name>
        <dbReference type="ChEBI" id="CHEBI:29105"/>
        <label>1</label>
    </ligand>
</feature>
<evidence type="ECO:0000313" key="13">
    <source>
        <dbReference type="Proteomes" id="UP000232323"/>
    </source>
</evidence>
<evidence type="ECO:0000313" key="12">
    <source>
        <dbReference type="EMBL" id="GAX75321.1"/>
    </source>
</evidence>
<dbReference type="Proteomes" id="UP000232323">
    <property type="component" value="Unassembled WGS sequence"/>
</dbReference>
<dbReference type="Gene3D" id="3.30.450.260">
    <property type="entry name" value="Haem NO binding associated domain"/>
    <property type="match status" value="1"/>
</dbReference>
<keyword evidence="1 7" id="KW-0479">Metal-binding</keyword>
<feature type="active site" description="Proton donor" evidence="5">
    <location>
        <position position="1299"/>
    </location>
</feature>
<dbReference type="InterPro" id="IPR002073">
    <property type="entry name" value="PDEase_catalytic_dom"/>
</dbReference>